<evidence type="ECO:0000256" key="1">
    <source>
        <dbReference type="SAM" id="Phobius"/>
    </source>
</evidence>
<feature type="transmembrane region" description="Helical" evidence="1">
    <location>
        <begin position="137"/>
        <end position="159"/>
    </location>
</feature>
<reference evidence="2" key="1">
    <citation type="journal article" date="2020" name="Stud. Mycol.">
        <title>101 Dothideomycetes genomes: a test case for predicting lifestyles and emergence of pathogens.</title>
        <authorList>
            <person name="Haridas S."/>
            <person name="Albert R."/>
            <person name="Binder M."/>
            <person name="Bloem J."/>
            <person name="Labutti K."/>
            <person name="Salamov A."/>
            <person name="Andreopoulos B."/>
            <person name="Baker S."/>
            <person name="Barry K."/>
            <person name="Bills G."/>
            <person name="Bluhm B."/>
            <person name="Cannon C."/>
            <person name="Castanera R."/>
            <person name="Culley D."/>
            <person name="Daum C."/>
            <person name="Ezra D."/>
            <person name="Gonzalez J."/>
            <person name="Henrissat B."/>
            <person name="Kuo A."/>
            <person name="Liang C."/>
            <person name="Lipzen A."/>
            <person name="Lutzoni F."/>
            <person name="Magnuson J."/>
            <person name="Mondo S."/>
            <person name="Nolan M."/>
            <person name="Ohm R."/>
            <person name="Pangilinan J."/>
            <person name="Park H.-J."/>
            <person name="Ramirez L."/>
            <person name="Alfaro M."/>
            <person name="Sun H."/>
            <person name="Tritt A."/>
            <person name="Yoshinaga Y."/>
            <person name="Zwiers L.-H."/>
            <person name="Turgeon B."/>
            <person name="Goodwin S."/>
            <person name="Spatafora J."/>
            <person name="Crous P."/>
            <person name="Grigoriev I."/>
        </authorList>
    </citation>
    <scope>NUCLEOTIDE SEQUENCE</scope>
    <source>
        <strain evidence="2">HMLAC05119</strain>
    </source>
</reference>
<organism evidence="2 3">
    <name type="scientific">Ampelomyces quisqualis</name>
    <name type="common">Powdery mildew agent</name>
    <dbReference type="NCBI Taxonomy" id="50730"/>
    <lineage>
        <taxon>Eukaryota</taxon>
        <taxon>Fungi</taxon>
        <taxon>Dikarya</taxon>
        <taxon>Ascomycota</taxon>
        <taxon>Pezizomycotina</taxon>
        <taxon>Dothideomycetes</taxon>
        <taxon>Pleosporomycetidae</taxon>
        <taxon>Pleosporales</taxon>
        <taxon>Pleosporineae</taxon>
        <taxon>Phaeosphaeriaceae</taxon>
        <taxon>Ampelomyces</taxon>
    </lineage>
</organism>
<feature type="transmembrane region" description="Helical" evidence="1">
    <location>
        <begin position="20"/>
        <end position="43"/>
    </location>
</feature>
<dbReference type="OrthoDB" id="544298at2759"/>
<feature type="transmembrane region" description="Helical" evidence="1">
    <location>
        <begin position="113"/>
        <end position="131"/>
    </location>
</feature>
<dbReference type="AlphaFoldDB" id="A0A6A5QSG5"/>
<evidence type="ECO:0000313" key="2">
    <source>
        <dbReference type="EMBL" id="KAF1916897.1"/>
    </source>
</evidence>
<gene>
    <name evidence="2" type="ORF">BDU57DRAFT_517291</name>
</gene>
<keyword evidence="3" id="KW-1185">Reference proteome</keyword>
<keyword evidence="1" id="KW-0812">Transmembrane</keyword>
<name>A0A6A5QSG5_AMPQU</name>
<keyword evidence="1" id="KW-1133">Transmembrane helix</keyword>
<proteinExistence type="predicted"/>
<evidence type="ECO:0000313" key="3">
    <source>
        <dbReference type="Proteomes" id="UP000800096"/>
    </source>
</evidence>
<accession>A0A6A5QSG5</accession>
<sequence length="169" mass="18085">MDSLFPQAAYAEDQRDSKSILYLHVMRASTMSFTFFSLFRFPFAMARAHYRKTPVDLPVLVARTLQSSGRAFALGSVVGALATWGRMRGKEEIEWQDRAWRILGNKGEMKTDWVTVGGVGAGAIASIVAARRGVVPISVGTAVLGGAGAGSGIGIPFMISTFATGRKPA</sequence>
<dbReference type="PANTHER" id="PTHR38636:SF1">
    <property type="entry name" value="CHLORIDE CHANNEL PROTEIN CLC-D"/>
    <property type="match status" value="1"/>
</dbReference>
<dbReference type="EMBL" id="ML979135">
    <property type="protein sequence ID" value="KAF1916897.1"/>
    <property type="molecule type" value="Genomic_DNA"/>
</dbReference>
<dbReference type="PANTHER" id="PTHR38636">
    <property type="entry name" value="PROTEIN CBG20488"/>
    <property type="match status" value="1"/>
</dbReference>
<keyword evidence="1" id="KW-0472">Membrane</keyword>
<protein>
    <submittedName>
        <fullName evidence="2">Uncharacterized protein</fullName>
    </submittedName>
</protein>
<dbReference type="Proteomes" id="UP000800096">
    <property type="component" value="Unassembled WGS sequence"/>
</dbReference>